<proteinExistence type="predicted"/>
<dbReference type="PANTHER" id="PTHR30154:SF53">
    <property type="entry name" value="HTH-TYPE TRANSCRIPTIONAL REGULATOR LRPC"/>
    <property type="match status" value="1"/>
</dbReference>
<dbReference type="EMBL" id="SLZR01000008">
    <property type="protein sequence ID" value="TCS40689.1"/>
    <property type="molecule type" value="Genomic_DNA"/>
</dbReference>
<dbReference type="InterPro" id="IPR036388">
    <property type="entry name" value="WH-like_DNA-bd_sf"/>
</dbReference>
<dbReference type="Proteomes" id="UP000295793">
    <property type="component" value="Unassembled WGS sequence"/>
</dbReference>
<dbReference type="InterPro" id="IPR019888">
    <property type="entry name" value="Tscrpt_reg_AsnC-like"/>
</dbReference>
<dbReference type="GO" id="GO:0005829">
    <property type="term" value="C:cytosol"/>
    <property type="evidence" value="ECO:0007669"/>
    <property type="project" value="TreeGrafter"/>
</dbReference>
<dbReference type="InterPro" id="IPR036390">
    <property type="entry name" value="WH_DNA-bd_sf"/>
</dbReference>
<dbReference type="OrthoDB" id="5476at2"/>
<dbReference type="Pfam" id="PF13412">
    <property type="entry name" value="HTH_24"/>
    <property type="match status" value="1"/>
</dbReference>
<dbReference type="InterPro" id="IPR011991">
    <property type="entry name" value="ArsR-like_HTH"/>
</dbReference>
<dbReference type="Pfam" id="PF01037">
    <property type="entry name" value="AsnC_trans_reg"/>
    <property type="match status" value="1"/>
</dbReference>
<keyword evidence="3" id="KW-0804">Transcription</keyword>
<gene>
    <name evidence="5" type="ORF">BCF53_10845</name>
</gene>
<dbReference type="InterPro" id="IPR011008">
    <property type="entry name" value="Dimeric_a/b-barrel"/>
</dbReference>
<dbReference type="Gene3D" id="3.30.70.920">
    <property type="match status" value="1"/>
</dbReference>
<evidence type="ECO:0000313" key="5">
    <source>
        <dbReference type="EMBL" id="TCS40689.1"/>
    </source>
</evidence>
<evidence type="ECO:0000256" key="1">
    <source>
        <dbReference type="ARBA" id="ARBA00023015"/>
    </source>
</evidence>
<dbReference type="SUPFAM" id="SSF54909">
    <property type="entry name" value="Dimeric alpha+beta barrel"/>
    <property type="match status" value="1"/>
</dbReference>
<sequence length="152" mass="16748">MKVDAISWKIIEALQADGRQSLKALAETVGLSLPAVSERVKRLEEAGVIEGYSAHINTESLGYGVEAVIGITTSRADKPRLMALLQARNEVTECLHVTGADSYLIRVVTINLKHLESFVGYINHLGETRTSIVMSHPIRRRAVKPLNDEFPD</sequence>
<name>A0A4V6NY29_9GAMM</name>
<accession>A0A4V6NY29</accession>
<organism evidence="5 6">
    <name type="scientific">Reinekea marinisedimentorum</name>
    <dbReference type="NCBI Taxonomy" id="230495"/>
    <lineage>
        <taxon>Bacteria</taxon>
        <taxon>Pseudomonadati</taxon>
        <taxon>Pseudomonadota</taxon>
        <taxon>Gammaproteobacteria</taxon>
        <taxon>Oceanospirillales</taxon>
        <taxon>Saccharospirillaceae</taxon>
        <taxon>Reinekea</taxon>
    </lineage>
</organism>
<evidence type="ECO:0000313" key="6">
    <source>
        <dbReference type="Proteomes" id="UP000295793"/>
    </source>
</evidence>
<keyword evidence="1" id="KW-0805">Transcription regulation</keyword>
<dbReference type="InterPro" id="IPR019885">
    <property type="entry name" value="Tscrpt_reg_HTH_AsnC-type_CS"/>
</dbReference>
<dbReference type="RefSeq" id="WP_132701664.1">
    <property type="nucleotide sequence ID" value="NZ_SLZR01000008.1"/>
</dbReference>
<dbReference type="PANTHER" id="PTHR30154">
    <property type="entry name" value="LEUCINE-RESPONSIVE REGULATORY PROTEIN"/>
    <property type="match status" value="1"/>
</dbReference>
<reference evidence="5 6" key="1">
    <citation type="submission" date="2019-03" db="EMBL/GenBank/DDBJ databases">
        <title>Genomic Encyclopedia of Archaeal and Bacterial Type Strains, Phase II (KMG-II): from individual species to whole genera.</title>
        <authorList>
            <person name="Goeker M."/>
        </authorList>
    </citation>
    <scope>NUCLEOTIDE SEQUENCE [LARGE SCALE GENOMIC DNA]</scope>
    <source>
        <strain evidence="5 6">DSM 15388</strain>
    </source>
</reference>
<dbReference type="PROSITE" id="PS50956">
    <property type="entry name" value="HTH_ASNC_2"/>
    <property type="match status" value="1"/>
</dbReference>
<evidence type="ECO:0000256" key="2">
    <source>
        <dbReference type="ARBA" id="ARBA00023125"/>
    </source>
</evidence>
<keyword evidence="2" id="KW-0238">DNA-binding</keyword>
<keyword evidence="6" id="KW-1185">Reference proteome</keyword>
<protein>
    <submittedName>
        <fullName evidence="5">Lrp/AsnC family leucine-responsive transcriptional regulator</fullName>
    </submittedName>
</protein>
<feature type="domain" description="HTH asnC-type" evidence="4">
    <location>
        <begin position="3"/>
        <end position="64"/>
    </location>
</feature>
<dbReference type="SUPFAM" id="SSF46785">
    <property type="entry name" value="Winged helix' DNA-binding domain"/>
    <property type="match status" value="1"/>
</dbReference>
<comment type="caution">
    <text evidence="5">The sequence shown here is derived from an EMBL/GenBank/DDBJ whole genome shotgun (WGS) entry which is preliminary data.</text>
</comment>
<dbReference type="SMART" id="SM00344">
    <property type="entry name" value="HTH_ASNC"/>
    <property type="match status" value="1"/>
</dbReference>
<evidence type="ECO:0000259" key="4">
    <source>
        <dbReference type="PROSITE" id="PS50956"/>
    </source>
</evidence>
<dbReference type="CDD" id="cd00090">
    <property type="entry name" value="HTH_ARSR"/>
    <property type="match status" value="1"/>
</dbReference>
<dbReference type="AlphaFoldDB" id="A0A4V6NY29"/>
<dbReference type="PRINTS" id="PR00033">
    <property type="entry name" value="HTHASNC"/>
</dbReference>
<dbReference type="GO" id="GO:0043200">
    <property type="term" value="P:response to amino acid"/>
    <property type="evidence" value="ECO:0007669"/>
    <property type="project" value="TreeGrafter"/>
</dbReference>
<dbReference type="GO" id="GO:0006355">
    <property type="term" value="P:regulation of DNA-templated transcription"/>
    <property type="evidence" value="ECO:0007669"/>
    <property type="project" value="UniProtKB-ARBA"/>
</dbReference>
<dbReference type="InterPro" id="IPR019887">
    <property type="entry name" value="Tscrpt_reg_AsnC/Lrp_C"/>
</dbReference>
<dbReference type="PROSITE" id="PS00519">
    <property type="entry name" value="HTH_ASNC_1"/>
    <property type="match status" value="1"/>
</dbReference>
<evidence type="ECO:0000256" key="3">
    <source>
        <dbReference type="ARBA" id="ARBA00023163"/>
    </source>
</evidence>
<dbReference type="Gene3D" id="1.10.10.10">
    <property type="entry name" value="Winged helix-like DNA-binding domain superfamily/Winged helix DNA-binding domain"/>
    <property type="match status" value="1"/>
</dbReference>
<dbReference type="InterPro" id="IPR000485">
    <property type="entry name" value="AsnC-type_HTH_dom"/>
</dbReference>
<dbReference type="GO" id="GO:0043565">
    <property type="term" value="F:sequence-specific DNA binding"/>
    <property type="evidence" value="ECO:0007669"/>
    <property type="project" value="InterPro"/>
</dbReference>